<dbReference type="Proteomes" id="UP001214854">
    <property type="component" value="Unassembled WGS sequence"/>
</dbReference>
<comment type="similarity">
    <text evidence="1">Belongs to the 'phage' integrase family.</text>
</comment>
<evidence type="ECO:0000259" key="6">
    <source>
        <dbReference type="PROSITE" id="PS51898"/>
    </source>
</evidence>
<dbReference type="PANTHER" id="PTHR30629:SF2">
    <property type="entry name" value="PROPHAGE INTEGRASE INTS-RELATED"/>
    <property type="match status" value="1"/>
</dbReference>
<evidence type="ECO:0000313" key="9">
    <source>
        <dbReference type="Proteomes" id="UP001214854"/>
    </source>
</evidence>
<sequence>MPKGVRRQKKTLCTGEVVYYGYYGRGRGAPSLGKIGTPEFHENLAKAMRSEQPSNNIDSLIFAYSKSNEFRSLSERTKKDYRGFLTKISIKMGKMKLSVAQRPLMTKHLSSWRDEMSGHPKQANYTITVLKLLLSWAKTQGDIEVNPAEGVSKLKEGDRRHIVWSQDEIDAFNKAAPPHLRLAMSLALETGQRQGDLLILSKTAIKDGVIELRQNKGDVPVAVPVSPELFEVLSNHPHPDSVTVLCNGSGEPWNPKGDGFRSAWSSVCRDAGITGKTFHDLRGTFVTRKFEAGWKAEDIAFVTGHSLANLSILERYTNRESASRAKAQKLRERMYGAKMSNQGENQEENAGL</sequence>
<dbReference type="PROSITE" id="PS51900">
    <property type="entry name" value="CB"/>
    <property type="match status" value="1"/>
</dbReference>
<keyword evidence="2" id="KW-0229">DNA integration</keyword>
<dbReference type="InterPro" id="IPR010998">
    <property type="entry name" value="Integrase_recombinase_N"/>
</dbReference>
<keyword evidence="9" id="KW-1185">Reference proteome</keyword>
<evidence type="ECO:0000259" key="7">
    <source>
        <dbReference type="PROSITE" id="PS51900"/>
    </source>
</evidence>
<evidence type="ECO:0000256" key="2">
    <source>
        <dbReference type="ARBA" id="ARBA00022908"/>
    </source>
</evidence>
<evidence type="ECO:0000256" key="5">
    <source>
        <dbReference type="PROSITE-ProRule" id="PRU01248"/>
    </source>
</evidence>
<dbReference type="Gene3D" id="1.10.443.10">
    <property type="entry name" value="Intergrase catalytic core"/>
    <property type="match status" value="1"/>
</dbReference>
<dbReference type="InterPro" id="IPR011010">
    <property type="entry name" value="DNA_brk_join_enz"/>
</dbReference>
<dbReference type="PROSITE" id="PS51898">
    <property type="entry name" value="TYR_RECOMBINASE"/>
    <property type="match status" value="1"/>
</dbReference>
<accession>A0ABT5HY98</accession>
<dbReference type="InterPro" id="IPR044068">
    <property type="entry name" value="CB"/>
</dbReference>
<dbReference type="SUPFAM" id="SSF56349">
    <property type="entry name" value="DNA breaking-rejoining enzymes"/>
    <property type="match status" value="1"/>
</dbReference>
<name>A0ABT5HY98_9CAUL</name>
<organism evidence="8 9">
    <name type="scientific">Asticcacaulis aquaticus</name>
    <dbReference type="NCBI Taxonomy" id="2984212"/>
    <lineage>
        <taxon>Bacteria</taxon>
        <taxon>Pseudomonadati</taxon>
        <taxon>Pseudomonadota</taxon>
        <taxon>Alphaproteobacteria</taxon>
        <taxon>Caulobacterales</taxon>
        <taxon>Caulobacteraceae</taxon>
        <taxon>Asticcacaulis</taxon>
    </lineage>
</organism>
<dbReference type="InterPro" id="IPR050808">
    <property type="entry name" value="Phage_Integrase"/>
</dbReference>
<dbReference type="InterPro" id="IPR002104">
    <property type="entry name" value="Integrase_catalytic"/>
</dbReference>
<keyword evidence="4" id="KW-0233">DNA recombination</keyword>
<comment type="caution">
    <text evidence="8">The sequence shown here is derived from an EMBL/GenBank/DDBJ whole genome shotgun (WGS) entry which is preliminary data.</text>
</comment>
<dbReference type="Gene3D" id="1.10.150.130">
    <property type="match status" value="1"/>
</dbReference>
<dbReference type="InterPro" id="IPR013762">
    <property type="entry name" value="Integrase-like_cat_sf"/>
</dbReference>
<proteinExistence type="inferred from homology"/>
<feature type="domain" description="Tyr recombinase" evidence="6">
    <location>
        <begin position="159"/>
        <end position="330"/>
    </location>
</feature>
<evidence type="ECO:0000313" key="8">
    <source>
        <dbReference type="EMBL" id="MDC7685033.1"/>
    </source>
</evidence>
<dbReference type="EMBL" id="JAQQKX010000019">
    <property type="protein sequence ID" value="MDC7685033.1"/>
    <property type="molecule type" value="Genomic_DNA"/>
</dbReference>
<feature type="domain" description="Core-binding (CB)" evidence="7">
    <location>
        <begin position="55"/>
        <end position="138"/>
    </location>
</feature>
<evidence type="ECO:0000256" key="1">
    <source>
        <dbReference type="ARBA" id="ARBA00008857"/>
    </source>
</evidence>
<evidence type="ECO:0000256" key="3">
    <source>
        <dbReference type="ARBA" id="ARBA00023125"/>
    </source>
</evidence>
<evidence type="ECO:0000256" key="4">
    <source>
        <dbReference type="ARBA" id="ARBA00023172"/>
    </source>
</evidence>
<keyword evidence="3 5" id="KW-0238">DNA-binding</keyword>
<dbReference type="RefSeq" id="WP_272749534.1">
    <property type="nucleotide sequence ID" value="NZ_JAQQKX010000019.1"/>
</dbReference>
<protein>
    <submittedName>
        <fullName evidence="8">Tyrosine-type recombinase/integrase</fullName>
    </submittedName>
</protein>
<dbReference type="PANTHER" id="PTHR30629">
    <property type="entry name" value="PROPHAGE INTEGRASE"/>
    <property type="match status" value="1"/>
</dbReference>
<dbReference type="Pfam" id="PF00589">
    <property type="entry name" value="Phage_integrase"/>
    <property type="match status" value="1"/>
</dbReference>
<reference evidence="8 9" key="1">
    <citation type="submission" date="2023-01" db="EMBL/GenBank/DDBJ databases">
        <title>Novel species of the genus Asticcacaulis isolated from rivers.</title>
        <authorList>
            <person name="Lu H."/>
        </authorList>
    </citation>
    <scope>NUCLEOTIDE SEQUENCE [LARGE SCALE GENOMIC DNA]</scope>
    <source>
        <strain evidence="8 9">BYS171W</strain>
    </source>
</reference>
<gene>
    <name evidence="8" type="ORF">PQU92_17245</name>
</gene>